<reference evidence="4" key="1">
    <citation type="submission" date="2021-01" db="EMBL/GenBank/DDBJ databases">
        <title>Modified the classification status of verrucomicrobia.</title>
        <authorList>
            <person name="Feng X."/>
        </authorList>
    </citation>
    <scope>NUCLEOTIDE SEQUENCE</scope>
    <source>
        <strain evidence="4">5K15</strain>
    </source>
</reference>
<dbReference type="InterPro" id="IPR054828">
    <property type="entry name" value="Vit_B12_bind_prot"/>
</dbReference>
<comment type="caution">
    <text evidence="4">The sequence shown here is derived from an EMBL/GenBank/DDBJ whole genome shotgun (WGS) entry which is preliminary data.</text>
</comment>
<evidence type="ECO:0000256" key="1">
    <source>
        <dbReference type="ARBA" id="ARBA00022729"/>
    </source>
</evidence>
<keyword evidence="2" id="KW-0175">Coiled coil</keyword>
<evidence type="ECO:0000256" key="2">
    <source>
        <dbReference type="SAM" id="Coils"/>
    </source>
</evidence>
<sequence length="269" mass="30572">MNRTIYCEAIDHYFILATRPARVVSLLPFATETLHTMGLADSLVGASEYCRRYVPELEAPVVGQYVYCDIDKIKVLKPSLILTTNGIQRNLANQLAREGLPVFVLPLPQSFYGILENIRVLGRLMNQLEEARTLTASLTERVNILRQNAPARRPRVYVEIWVDGEMHTVGGGSYIQDLVDIAGGDLIYRDNSTDYLVPDFDYVASQKPDVYLFFHEPEYELNAEELIFQRQWDMDSQIILSTVTPGKNIIQDGPSILDTAEWLHQQLHA</sequence>
<dbReference type="SUPFAM" id="SSF53807">
    <property type="entry name" value="Helical backbone' metal receptor"/>
    <property type="match status" value="1"/>
</dbReference>
<dbReference type="Proteomes" id="UP000634206">
    <property type="component" value="Unassembled WGS sequence"/>
</dbReference>
<evidence type="ECO:0000313" key="4">
    <source>
        <dbReference type="EMBL" id="MBK1854168.1"/>
    </source>
</evidence>
<accession>A0AAE2SAC0</accession>
<organism evidence="4 5">
    <name type="scientific">Oceaniferula flava</name>
    <dbReference type="NCBI Taxonomy" id="2800421"/>
    <lineage>
        <taxon>Bacteria</taxon>
        <taxon>Pseudomonadati</taxon>
        <taxon>Verrucomicrobiota</taxon>
        <taxon>Verrucomicrobiia</taxon>
        <taxon>Verrucomicrobiales</taxon>
        <taxon>Verrucomicrobiaceae</taxon>
        <taxon>Oceaniferula</taxon>
    </lineage>
</organism>
<evidence type="ECO:0000259" key="3">
    <source>
        <dbReference type="PROSITE" id="PS50983"/>
    </source>
</evidence>
<dbReference type="EMBL" id="JAENIG010000002">
    <property type="protein sequence ID" value="MBK1854168.1"/>
    <property type="molecule type" value="Genomic_DNA"/>
</dbReference>
<feature type="domain" description="Fe/B12 periplasmic-binding" evidence="3">
    <location>
        <begin position="22"/>
        <end position="269"/>
    </location>
</feature>
<dbReference type="PANTHER" id="PTHR30535">
    <property type="entry name" value="VITAMIN B12-BINDING PROTEIN"/>
    <property type="match status" value="1"/>
</dbReference>
<name>A0AAE2SAC0_9BACT</name>
<proteinExistence type="predicted"/>
<dbReference type="InterPro" id="IPR002491">
    <property type="entry name" value="ABC_transptr_periplasmic_BD"/>
</dbReference>
<keyword evidence="1" id="KW-0732">Signal</keyword>
<dbReference type="NCBIfam" id="NF038402">
    <property type="entry name" value="TroA_like"/>
    <property type="match status" value="1"/>
</dbReference>
<evidence type="ECO:0000313" key="5">
    <source>
        <dbReference type="Proteomes" id="UP000634206"/>
    </source>
</evidence>
<protein>
    <submittedName>
        <fullName evidence="4">ABC transporter substrate-binding protein</fullName>
    </submittedName>
</protein>
<keyword evidence="5" id="KW-1185">Reference proteome</keyword>
<dbReference type="PROSITE" id="PS50983">
    <property type="entry name" value="FE_B12_PBP"/>
    <property type="match status" value="1"/>
</dbReference>
<gene>
    <name evidence="4" type="ORF">JIN83_04320</name>
</gene>
<dbReference type="AlphaFoldDB" id="A0AAE2SAC0"/>
<dbReference type="InterPro" id="IPR050902">
    <property type="entry name" value="ABC_Transporter_SBP"/>
</dbReference>
<dbReference type="Gene3D" id="3.40.50.1980">
    <property type="entry name" value="Nitrogenase molybdenum iron protein domain"/>
    <property type="match status" value="2"/>
</dbReference>
<dbReference type="RefSeq" id="WP_309488773.1">
    <property type="nucleotide sequence ID" value="NZ_JAENIG010000002.1"/>
</dbReference>
<feature type="coiled-coil region" evidence="2">
    <location>
        <begin position="121"/>
        <end position="148"/>
    </location>
</feature>
<dbReference type="PANTHER" id="PTHR30535:SF34">
    <property type="entry name" value="MOLYBDATE-BINDING PROTEIN MOLA"/>
    <property type="match status" value="1"/>
</dbReference>
<dbReference type="Pfam" id="PF01497">
    <property type="entry name" value="Peripla_BP_2"/>
    <property type="match status" value="1"/>
</dbReference>